<evidence type="ECO:0000256" key="1">
    <source>
        <dbReference type="SAM" id="MobiDB-lite"/>
    </source>
</evidence>
<dbReference type="Gene3D" id="2.60.120.260">
    <property type="entry name" value="Galactose-binding domain-like"/>
    <property type="match status" value="1"/>
</dbReference>
<keyword evidence="5" id="KW-1185">Reference proteome</keyword>
<comment type="caution">
    <text evidence="4">The sequence shown here is derived from an EMBL/GenBank/DDBJ whole genome shotgun (WGS) entry which is preliminary data.</text>
</comment>
<evidence type="ECO:0000259" key="3">
    <source>
        <dbReference type="PROSITE" id="PS51175"/>
    </source>
</evidence>
<keyword evidence="2" id="KW-1133">Transmembrane helix</keyword>
<dbReference type="EMBL" id="BAABHS010000014">
    <property type="protein sequence ID" value="GAA4971628.1"/>
    <property type="molecule type" value="Genomic_DNA"/>
</dbReference>
<protein>
    <recommendedName>
        <fullName evidence="3">CBM6 domain-containing protein</fullName>
    </recommendedName>
</protein>
<proteinExistence type="predicted"/>
<dbReference type="InterPro" id="IPR008979">
    <property type="entry name" value="Galactose-bd-like_sf"/>
</dbReference>
<dbReference type="SUPFAM" id="SSF49785">
    <property type="entry name" value="Galactose-binding domain-like"/>
    <property type="match status" value="1"/>
</dbReference>
<feature type="compositionally biased region" description="Low complexity" evidence="1">
    <location>
        <begin position="154"/>
        <end position="175"/>
    </location>
</feature>
<feature type="compositionally biased region" description="Gly residues" evidence="1">
    <location>
        <begin position="101"/>
        <end position="111"/>
    </location>
</feature>
<keyword evidence="2" id="KW-0472">Membrane</keyword>
<evidence type="ECO:0000313" key="4">
    <source>
        <dbReference type="EMBL" id="GAA4971628.1"/>
    </source>
</evidence>
<feature type="transmembrane region" description="Helical" evidence="2">
    <location>
        <begin position="115"/>
        <end position="135"/>
    </location>
</feature>
<sequence length="315" mass="31437">MTVGTEGEPEDPYGYLYRPGPGEAQGGVPSAPPSGFGTSPYVQVGQTRYGQPQPYGSPPGPETQAFASGAAGQASQATQAIPGGPASAPPGVPPQRRDGGGHGGRGGGSRGRGPLIGAVVAVVVVIAVIAGVLAMNSGGDDAKGNESASPTAKQPSTAPASTQPQTSAPATTAAPDKFGENEAESAQLAGGAAVANNAQKFSGSGFVNVPATPGASITITVEAPAKGTYSLYVLYANPDPVTSGANRAKRTLTVSANGDPKYGQLNMYGTGSPDSWYTTYRTVDLNQGTNAVSLTCQPGDSCNVAVDKMWIGPKK</sequence>
<dbReference type="PROSITE" id="PS51175">
    <property type="entry name" value="CBM6"/>
    <property type="match status" value="1"/>
</dbReference>
<evidence type="ECO:0000256" key="2">
    <source>
        <dbReference type="SAM" id="Phobius"/>
    </source>
</evidence>
<evidence type="ECO:0000313" key="5">
    <source>
        <dbReference type="Proteomes" id="UP001500466"/>
    </source>
</evidence>
<feature type="domain" description="CBM6" evidence="3">
    <location>
        <begin position="179"/>
        <end position="312"/>
    </location>
</feature>
<dbReference type="Proteomes" id="UP001500466">
    <property type="component" value="Unassembled WGS sequence"/>
</dbReference>
<feature type="region of interest" description="Disordered" evidence="1">
    <location>
        <begin position="1"/>
        <end position="112"/>
    </location>
</feature>
<accession>A0ABP9HIB9</accession>
<keyword evidence="2" id="KW-0812">Transmembrane</keyword>
<feature type="compositionally biased region" description="Polar residues" evidence="1">
    <location>
        <begin position="36"/>
        <end position="48"/>
    </location>
</feature>
<dbReference type="InterPro" id="IPR005084">
    <property type="entry name" value="CBM6"/>
</dbReference>
<feature type="compositionally biased region" description="Low complexity" evidence="1">
    <location>
        <begin position="63"/>
        <end position="86"/>
    </location>
</feature>
<feature type="region of interest" description="Disordered" evidence="1">
    <location>
        <begin position="138"/>
        <end position="176"/>
    </location>
</feature>
<organism evidence="4 5">
    <name type="scientific">Yinghuangia aomiensis</name>
    <dbReference type="NCBI Taxonomy" id="676205"/>
    <lineage>
        <taxon>Bacteria</taxon>
        <taxon>Bacillati</taxon>
        <taxon>Actinomycetota</taxon>
        <taxon>Actinomycetes</taxon>
        <taxon>Kitasatosporales</taxon>
        <taxon>Streptomycetaceae</taxon>
        <taxon>Yinghuangia</taxon>
    </lineage>
</organism>
<reference evidence="5" key="1">
    <citation type="journal article" date="2019" name="Int. J. Syst. Evol. Microbiol.">
        <title>The Global Catalogue of Microorganisms (GCM) 10K type strain sequencing project: providing services to taxonomists for standard genome sequencing and annotation.</title>
        <authorList>
            <consortium name="The Broad Institute Genomics Platform"/>
            <consortium name="The Broad Institute Genome Sequencing Center for Infectious Disease"/>
            <person name="Wu L."/>
            <person name="Ma J."/>
        </authorList>
    </citation>
    <scope>NUCLEOTIDE SEQUENCE [LARGE SCALE GENOMIC DNA]</scope>
    <source>
        <strain evidence="5">JCM 17986</strain>
    </source>
</reference>
<name>A0ABP9HIB9_9ACTN</name>
<gene>
    <name evidence="4" type="ORF">GCM10023205_41960</name>
</gene>
<dbReference type="RefSeq" id="WP_345677105.1">
    <property type="nucleotide sequence ID" value="NZ_BAABHS010000014.1"/>
</dbReference>